<dbReference type="GO" id="GO:0036064">
    <property type="term" value="C:ciliary basal body"/>
    <property type="evidence" value="ECO:0007669"/>
    <property type="project" value="TreeGrafter"/>
</dbReference>
<proteinExistence type="predicted"/>
<evidence type="ECO:0000313" key="3">
    <source>
        <dbReference type="Proteomes" id="UP000187209"/>
    </source>
</evidence>
<organism evidence="2 3">
    <name type="scientific">Stentor coeruleus</name>
    <dbReference type="NCBI Taxonomy" id="5963"/>
    <lineage>
        <taxon>Eukaryota</taxon>
        <taxon>Sar</taxon>
        <taxon>Alveolata</taxon>
        <taxon>Ciliophora</taxon>
        <taxon>Postciliodesmatophora</taxon>
        <taxon>Heterotrichea</taxon>
        <taxon>Heterotrichida</taxon>
        <taxon>Stentoridae</taxon>
        <taxon>Stentor</taxon>
    </lineage>
</organism>
<accession>A0A1R2B6S1</accession>
<protein>
    <submittedName>
        <fullName evidence="2">Uncharacterized protein</fullName>
    </submittedName>
</protein>
<feature type="compositionally biased region" description="Low complexity" evidence="1">
    <location>
        <begin position="34"/>
        <end position="51"/>
    </location>
</feature>
<keyword evidence="3" id="KW-1185">Reference proteome</keyword>
<feature type="region of interest" description="Disordered" evidence="1">
    <location>
        <begin position="1"/>
        <end position="59"/>
    </location>
</feature>
<dbReference type="GO" id="GO:0042073">
    <property type="term" value="P:intraciliary transport"/>
    <property type="evidence" value="ECO:0007669"/>
    <property type="project" value="TreeGrafter"/>
</dbReference>
<dbReference type="PANTHER" id="PTHR44117">
    <property type="entry name" value="INTRAFLAGELLAR TRANSPORT PROTEIN 88 HOMOLOG"/>
    <property type="match status" value="1"/>
</dbReference>
<dbReference type="GO" id="GO:0097730">
    <property type="term" value="C:non-motile cilium"/>
    <property type="evidence" value="ECO:0007669"/>
    <property type="project" value="TreeGrafter"/>
</dbReference>
<dbReference type="EMBL" id="MPUH01000912">
    <property type="protein sequence ID" value="OMJ72310.1"/>
    <property type="molecule type" value="Genomic_DNA"/>
</dbReference>
<dbReference type="Proteomes" id="UP000187209">
    <property type="component" value="Unassembled WGS sequence"/>
</dbReference>
<dbReference type="GO" id="GO:0005814">
    <property type="term" value="C:centriole"/>
    <property type="evidence" value="ECO:0007669"/>
    <property type="project" value="TreeGrafter"/>
</dbReference>
<dbReference type="OrthoDB" id="1926212at2759"/>
<name>A0A1R2B6S1_9CILI</name>
<dbReference type="GO" id="GO:0019894">
    <property type="term" value="F:kinesin binding"/>
    <property type="evidence" value="ECO:0007669"/>
    <property type="project" value="TreeGrafter"/>
</dbReference>
<comment type="caution">
    <text evidence="2">The sequence shown here is derived from an EMBL/GenBank/DDBJ whole genome shotgun (WGS) entry which is preliminary data.</text>
</comment>
<evidence type="ECO:0000256" key="1">
    <source>
        <dbReference type="SAM" id="MobiDB-lite"/>
    </source>
</evidence>
<dbReference type="Gene3D" id="1.25.40.10">
    <property type="entry name" value="Tetratricopeptide repeat domain"/>
    <property type="match status" value="1"/>
</dbReference>
<sequence>MRQQPSSKGRMPTGSRAGAPQERPVTSNRGAGFPSSSSGKKGLESKPGPSSVGASGQKALEEPPEVLFKKLEKEINSLLDKSAEAKLVGNLSGSLSLAKEAVSKEKKLRNLKEDAGAAYQINIDLTYAACVNLGIQYQANGMFEEALNTYSIVVRNKDYPLSGRLRVNMGNIYNTQEKYSSAIKIDIKFNYKQYFFNIFYLFKCVKKQHQYENII</sequence>
<dbReference type="GO" id="GO:1905515">
    <property type="term" value="P:non-motile cilium assembly"/>
    <property type="evidence" value="ECO:0007669"/>
    <property type="project" value="TreeGrafter"/>
</dbReference>
<dbReference type="SUPFAM" id="SSF48452">
    <property type="entry name" value="TPR-like"/>
    <property type="match status" value="1"/>
</dbReference>
<dbReference type="GO" id="GO:0097546">
    <property type="term" value="C:ciliary base"/>
    <property type="evidence" value="ECO:0007669"/>
    <property type="project" value="TreeGrafter"/>
</dbReference>
<dbReference type="InterPro" id="IPR011990">
    <property type="entry name" value="TPR-like_helical_dom_sf"/>
</dbReference>
<evidence type="ECO:0000313" key="2">
    <source>
        <dbReference type="EMBL" id="OMJ72310.1"/>
    </source>
</evidence>
<dbReference type="AlphaFoldDB" id="A0A1R2B6S1"/>
<dbReference type="PANTHER" id="PTHR44117:SF1">
    <property type="entry name" value="INTRAFLAGELLAR TRANSPORT PROTEIN 88 HOMOLOG"/>
    <property type="match status" value="1"/>
</dbReference>
<gene>
    <name evidence="2" type="ORF">SteCoe_29279</name>
</gene>
<reference evidence="2 3" key="1">
    <citation type="submission" date="2016-11" db="EMBL/GenBank/DDBJ databases">
        <title>The macronuclear genome of Stentor coeruleus: a giant cell with tiny introns.</title>
        <authorList>
            <person name="Slabodnick M."/>
            <person name="Ruby J.G."/>
            <person name="Reiff S.B."/>
            <person name="Swart E.C."/>
            <person name="Gosai S."/>
            <person name="Prabakaran S."/>
            <person name="Witkowska E."/>
            <person name="Larue G.E."/>
            <person name="Fisher S."/>
            <person name="Freeman R.M."/>
            <person name="Gunawardena J."/>
            <person name="Chu W."/>
            <person name="Stover N.A."/>
            <person name="Gregory B.D."/>
            <person name="Nowacki M."/>
            <person name="Derisi J."/>
            <person name="Roy S.W."/>
            <person name="Marshall W.F."/>
            <person name="Sood P."/>
        </authorList>
    </citation>
    <scope>NUCLEOTIDE SEQUENCE [LARGE SCALE GENOMIC DNA]</scope>
    <source>
        <strain evidence="2">WM001</strain>
    </source>
</reference>